<accession>A0A4Y7T2W9</accession>
<keyword evidence="3" id="KW-1185">Reference proteome</keyword>
<comment type="caution">
    <text evidence="2">The sequence shown here is derived from an EMBL/GenBank/DDBJ whole genome shotgun (WGS) entry which is preliminary data.</text>
</comment>
<dbReference type="PANTHER" id="PTHR10098">
    <property type="entry name" value="RAPSYN-RELATED"/>
    <property type="match status" value="1"/>
</dbReference>
<dbReference type="SUPFAM" id="SSF48452">
    <property type="entry name" value="TPR-like"/>
    <property type="match status" value="1"/>
</dbReference>
<protein>
    <recommendedName>
        <fullName evidence="1">CHAT domain-containing protein</fullName>
    </recommendedName>
</protein>
<dbReference type="STRING" id="71717.A0A4Y7T2W9"/>
<dbReference type="Gene3D" id="1.25.40.10">
    <property type="entry name" value="Tetratricopeptide repeat domain"/>
    <property type="match status" value="2"/>
</dbReference>
<gene>
    <name evidence="2" type="ORF">FA13DRAFT_1735728</name>
</gene>
<dbReference type="InterPro" id="IPR011990">
    <property type="entry name" value="TPR-like_helical_dom_sf"/>
</dbReference>
<organism evidence="2 3">
    <name type="scientific">Coprinellus micaceus</name>
    <name type="common">Glistening ink-cap mushroom</name>
    <name type="synonym">Coprinus micaceus</name>
    <dbReference type="NCBI Taxonomy" id="71717"/>
    <lineage>
        <taxon>Eukaryota</taxon>
        <taxon>Fungi</taxon>
        <taxon>Dikarya</taxon>
        <taxon>Basidiomycota</taxon>
        <taxon>Agaricomycotina</taxon>
        <taxon>Agaricomycetes</taxon>
        <taxon>Agaricomycetidae</taxon>
        <taxon>Agaricales</taxon>
        <taxon>Agaricineae</taxon>
        <taxon>Psathyrellaceae</taxon>
        <taxon>Coprinellus</taxon>
    </lineage>
</organism>
<reference evidence="2 3" key="1">
    <citation type="journal article" date="2019" name="Nat. Ecol. Evol.">
        <title>Megaphylogeny resolves global patterns of mushroom evolution.</title>
        <authorList>
            <person name="Varga T."/>
            <person name="Krizsan K."/>
            <person name="Foldi C."/>
            <person name="Dima B."/>
            <person name="Sanchez-Garcia M."/>
            <person name="Sanchez-Ramirez S."/>
            <person name="Szollosi G.J."/>
            <person name="Szarkandi J.G."/>
            <person name="Papp V."/>
            <person name="Albert L."/>
            <person name="Andreopoulos W."/>
            <person name="Angelini C."/>
            <person name="Antonin V."/>
            <person name="Barry K.W."/>
            <person name="Bougher N.L."/>
            <person name="Buchanan P."/>
            <person name="Buyck B."/>
            <person name="Bense V."/>
            <person name="Catcheside P."/>
            <person name="Chovatia M."/>
            <person name="Cooper J."/>
            <person name="Damon W."/>
            <person name="Desjardin D."/>
            <person name="Finy P."/>
            <person name="Geml J."/>
            <person name="Haridas S."/>
            <person name="Hughes K."/>
            <person name="Justo A."/>
            <person name="Karasinski D."/>
            <person name="Kautmanova I."/>
            <person name="Kiss B."/>
            <person name="Kocsube S."/>
            <person name="Kotiranta H."/>
            <person name="LaButti K.M."/>
            <person name="Lechner B.E."/>
            <person name="Liimatainen K."/>
            <person name="Lipzen A."/>
            <person name="Lukacs Z."/>
            <person name="Mihaltcheva S."/>
            <person name="Morgado L.N."/>
            <person name="Niskanen T."/>
            <person name="Noordeloos M.E."/>
            <person name="Ohm R.A."/>
            <person name="Ortiz-Santana B."/>
            <person name="Ovrebo C."/>
            <person name="Racz N."/>
            <person name="Riley R."/>
            <person name="Savchenko A."/>
            <person name="Shiryaev A."/>
            <person name="Soop K."/>
            <person name="Spirin V."/>
            <person name="Szebenyi C."/>
            <person name="Tomsovsky M."/>
            <person name="Tulloss R.E."/>
            <person name="Uehling J."/>
            <person name="Grigoriev I.V."/>
            <person name="Vagvolgyi C."/>
            <person name="Papp T."/>
            <person name="Martin F.M."/>
            <person name="Miettinen O."/>
            <person name="Hibbett D.S."/>
            <person name="Nagy L.G."/>
        </authorList>
    </citation>
    <scope>NUCLEOTIDE SEQUENCE [LARGE SCALE GENOMIC DNA]</scope>
    <source>
        <strain evidence="2 3">FP101781</strain>
    </source>
</reference>
<dbReference type="EMBL" id="QPFP01000033">
    <property type="protein sequence ID" value="TEB28351.1"/>
    <property type="molecule type" value="Genomic_DNA"/>
</dbReference>
<proteinExistence type="predicted"/>
<name>A0A4Y7T2W9_COPMI</name>
<sequence length="1114" mass="124757">MAEPFRSALVSQRVLDACGHYFLSRFRNTWDGTFMKASIAAWRKSIELTSSGPELPMRIRFLVIALTDHWYCTEDPSVLSYLIATLREAILHSPDDHPVLPMNLYELGESLRIHIVFSRDLGDLDEAIFSLERAVSLTHSQDLATLSLYMDTLSRALSERHFRTEQVSDIHRAIERLYFLGTLLDTRYEVLQNLEDIDRAIECFKEAMDSVPDADLPGCIDRMDCLARSLRNRFGSNKDLADIRLSINWYQKAIGVMPQEHPGLPQMLSHLGIALRASFRYTEDLAEIEEAIQHQRASINLTRDSDPALGARLCELGTTLEAKFSQTENLEDIQQALAALRQAVEVTPKAHPAMVGRLISLAEALESRSFVTGEDIDAEEAIAMLKDQVEQFPNGDPRLQRPLLSLSLLLSNKWSRTRNPEYLDQQIDALKRGVEMTARGHLGTWMNSLALAYDEKLKFTKELGDAEDALAAHRKAIDATPKGHATLPVYHASMAITLRDRDIDEAISMRLTAFELASELEGYAALPVWYSGLGRCFVRRYSVSREAIDAEGKAIECYQEGHAQLPDCHNSTGDYYILRFEASKMNEDRDNAILHFRLAALASVGSSKIRMEAARKWGKWTAGVDTESAMNAFERAIDLLSEHVAFEQAQSRRHENIANTSGLIEKALEWLERGRCLVWSQLNSLRTPLDELRVVDPDLANRFLRVSKELEMLGSERGTVMPKVRGLDIEELDQARPKRESVDLTLEWKRTRRHTLRGQGGEPIHIPLPAFSLAKAKRMANRIREQLGMRGIRARGFEALDEPEGADRGLRRMPARDVYSLEQALVDLWTHAVKPIFEGIGGEGTTKERIWWCPTGPFVFLPLHAAGEYREGGKVATDYAISSYIPNISILASRSRTKLTFKPENPGVFMISQPNTPGQSKLPGTTREIKAIRSVLEGERVNCVHLEGGEATKSATMENMALFSCVHLACHAMQDKSEPLASGFFLEDGRLQLSEVIKNNLTGGDLAFLSACQTSTGDEKLSEEVVHLAAGMLAAGYRGVVGTMWSIKDQYAPMIAQSFYGELLRLAQVHRSALHVDGLYAAKALHHAVEELRQKLGNSDDALMTLVPYVHFGL</sequence>
<dbReference type="Pfam" id="PF12770">
    <property type="entry name" value="CHAT"/>
    <property type="match status" value="1"/>
</dbReference>
<dbReference type="AlphaFoldDB" id="A0A4Y7T2W9"/>
<evidence type="ECO:0000313" key="3">
    <source>
        <dbReference type="Proteomes" id="UP000298030"/>
    </source>
</evidence>
<dbReference type="InterPro" id="IPR024983">
    <property type="entry name" value="CHAT_dom"/>
</dbReference>
<dbReference type="PANTHER" id="PTHR10098:SF108">
    <property type="entry name" value="TETRATRICOPEPTIDE REPEAT PROTEIN 28"/>
    <property type="match status" value="1"/>
</dbReference>
<feature type="domain" description="CHAT" evidence="1">
    <location>
        <begin position="827"/>
        <end position="1094"/>
    </location>
</feature>
<evidence type="ECO:0000259" key="1">
    <source>
        <dbReference type="Pfam" id="PF12770"/>
    </source>
</evidence>
<evidence type="ECO:0000313" key="2">
    <source>
        <dbReference type="EMBL" id="TEB28351.1"/>
    </source>
</evidence>
<dbReference type="OrthoDB" id="9991317at2759"/>
<dbReference type="Proteomes" id="UP000298030">
    <property type="component" value="Unassembled WGS sequence"/>
</dbReference>